<feature type="transmembrane region" description="Helical" evidence="4">
    <location>
        <begin position="16"/>
        <end position="34"/>
    </location>
</feature>
<feature type="domain" description="HTH luxR-type" evidence="5">
    <location>
        <begin position="80"/>
        <end position="145"/>
    </location>
</feature>
<dbReference type="Pfam" id="PF00196">
    <property type="entry name" value="GerE"/>
    <property type="match status" value="1"/>
</dbReference>
<evidence type="ECO:0000256" key="4">
    <source>
        <dbReference type="SAM" id="Phobius"/>
    </source>
</evidence>
<proteinExistence type="predicted"/>
<dbReference type="RefSeq" id="WP_165325692.1">
    <property type="nucleotide sequence ID" value="NZ_CP049109.1"/>
</dbReference>
<evidence type="ECO:0000256" key="2">
    <source>
        <dbReference type="ARBA" id="ARBA00023125"/>
    </source>
</evidence>
<sequence>MGIRRALSGWKQWRQIALYGAALAVGVLLLEWIDYQRLARTNSSDIWLFLVAAGFLGLGIYLGARVLRAPAPRPFDGNPQVRATLGISDREIAVLTALAEGRSNREIADALHVSPNTVKTHLANLYAKLEANRRTDAVAKARALGILP</sequence>
<dbReference type="PROSITE" id="PS50043">
    <property type="entry name" value="HTH_LUXR_2"/>
    <property type="match status" value="1"/>
</dbReference>
<evidence type="ECO:0000313" key="6">
    <source>
        <dbReference type="EMBL" id="QIG78694.1"/>
    </source>
</evidence>
<dbReference type="InterPro" id="IPR016032">
    <property type="entry name" value="Sig_transdc_resp-reg_C-effctor"/>
</dbReference>
<dbReference type="AlphaFoldDB" id="A0A6G6Y176"/>
<evidence type="ECO:0000313" key="7">
    <source>
        <dbReference type="Proteomes" id="UP000501568"/>
    </source>
</evidence>
<dbReference type="SUPFAM" id="SSF46894">
    <property type="entry name" value="C-terminal effector domain of the bipartite response regulators"/>
    <property type="match status" value="1"/>
</dbReference>
<gene>
    <name evidence="6" type="ORF">G5C33_02085</name>
</gene>
<evidence type="ECO:0000259" key="5">
    <source>
        <dbReference type="PROSITE" id="PS50043"/>
    </source>
</evidence>
<feature type="transmembrane region" description="Helical" evidence="4">
    <location>
        <begin position="46"/>
        <end position="64"/>
    </location>
</feature>
<keyword evidence="1" id="KW-0805">Transcription regulation</keyword>
<accession>A0A6G6Y176</accession>
<dbReference type="PANTHER" id="PTHR44688:SF16">
    <property type="entry name" value="DNA-BINDING TRANSCRIPTIONAL ACTIVATOR DEVR_DOSR"/>
    <property type="match status" value="1"/>
</dbReference>
<dbReference type="KEGG" id="spzr:G5C33_02085"/>
<evidence type="ECO:0000256" key="3">
    <source>
        <dbReference type="ARBA" id="ARBA00023163"/>
    </source>
</evidence>
<dbReference type="PANTHER" id="PTHR44688">
    <property type="entry name" value="DNA-BINDING TRANSCRIPTIONAL ACTIVATOR DEVR_DOSR"/>
    <property type="match status" value="1"/>
</dbReference>
<reference evidence="6 7" key="1">
    <citation type="submission" date="2020-02" db="EMBL/GenBank/DDBJ databases">
        <authorList>
            <person name="Zheng R.K."/>
            <person name="Sun C.M."/>
        </authorList>
    </citation>
    <scope>NUCLEOTIDE SEQUENCE [LARGE SCALE GENOMIC DNA]</scope>
    <source>
        <strain evidence="7">zrk23</strain>
    </source>
</reference>
<keyword evidence="2" id="KW-0238">DNA-binding</keyword>
<evidence type="ECO:0000256" key="1">
    <source>
        <dbReference type="ARBA" id="ARBA00023015"/>
    </source>
</evidence>
<dbReference type="CDD" id="cd06170">
    <property type="entry name" value="LuxR_C_like"/>
    <property type="match status" value="1"/>
</dbReference>
<keyword evidence="3" id="KW-0804">Transcription</keyword>
<name>A0A6G6Y176_9SPHN</name>
<organism evidence="6 7">
    <name type="scientific">Stakelama tenebrarum</name>
    <dbReference type="NCBI Taxonomy" id="2711215"/>
    <lineage>
        <taxon>Bacteria</taxon>
        <taxon>Pseudomonadati</taxon>
        <taxon>Pseudomonadota</taxon>
        <taxon>Alphaproteobacteria</taxon>
        <taxon>Sphingomonadales</taxon>
        <taxon>Sphingomonadaceae</taxon>
        <taxon>Stakelama</taxon>
    </lineage>
</organism>
<keyword evidence="7" id="KW-1185">Reference proteome</keyword>
<keyword evidence="4" id="KW-1133">Transmembrane helix</keyword>
<keyword evidence="4" id="KW-0472">Membrane</keyword>
<dbReference type="Proteomes" id="UP000501568">
    <property type="component" value="Chromosome"/>
</dbReference>
<dbReference type="GO" id="GO:0006355">
    <property type="term" value="P:regulation of DNA-templated transcription"/>
    <property type="evidence" value="ECO:0007669"/>
    <property type="project" value="InterPro"/>
</dbReference>
<dbReference type="EMBL" id="CP049109">
    <property type="protein sequence ID" value="QIG78694.1"/>
    <property type="molecule type" value="Genomic_DNA"/>
</dbReference>
<dbReference type="SMART" id="SM00421">
    <property type="entry name" value="HTH_LUXR"/>
    <property type="match status" value="1"/>
</dbReference>
<keyword evidence="4" id="KW-0812">Transmembrane</keyword>
<protein>
    <submittedName>
        <fullName evidence="6">Response regulator transcription factor</fullName>
    </submittedName>
</protein>
<dbReference type="PRINTS" id="PR00038">
    <property type="entry name" value="HTHLUXR"/>
</dbReference>
<dbReference type="InterPro" id="IPR000792">
    <property type="entry name" value="Tscrpt_reg_LuxR_C"/>
</dbReference>
<dbReference type="PROSITE" id="PS00622">
    <property type="entry name" value="HTH_LUXR_1"/>
    <property type="match status" value="1"/>
</dbReference>
<dbReference type="Gene3D" id="1.10.10.10">
    <property type="entry name" value="Winged helix-like DNA-binding domain superfamily/Winged helix DNA-binding domain"/>
    <property type="match status" value="1"/>
</dbReference>
<dbReference type="GO" id="GO:0003677">
    <property type="term" value="F:DNA binding"/>
    <property type="evidence" value="ECO:0007669"/>
    <property type="project" value="UniProtKB-KW"/>
</dbReference>
<dbReference type="InterPro" id="IPR036388">
    <property type="entry name" value="WH-like_DNA-bd_sf"/>
</dbReference>